<dbReference type="PANTHER" id="PTHR36790:SF1">
    <property type="entry name" value="MYELIN TRANSCRIPTION FACTOR"/>
    <property type="match status" value="1"/>
</dbReference>
<evidence type="ECO:0000313" key="4">
    <source>
        <dbReference type="Proteomes" id="UP000631114"/>
    </source>
</evidence>
<dbReference type="EMBL" id="JADFTS010000008">
    <property type="protein sequence ID" value="KAF9594548.1"/>
    <property type="molecule type" value="Genomic_DNA"/>
</dbReference>
<gene>
    <name evidence="3" type="ORF">IFM89_033518</name>
</gene>
<reference evidence="3 4" key="1">
    <citation type="submission" date="2020-10" db="EMBL/GenBank/DDBJ databases">
        <title>The Coptis chinensis genome and diversification of protoberbering-type alkaloids.</title>
        <authorList>
            <person name="Wang B."/>
            <person name="Shu S."/>
            <person name="Song C."/>
            <person name="Liu Y."/>
        </authorList>
    </citation>
    <scope>NUCLEOTIDE SEQUENCE [LARGE SCALE GENOMIC DNA]</scope>
    <source>
        <strain evidence="3">HL-2020</strain>
        <tissue evidence="3">Leaf</tissue>
    </source>
</reference>
<accession>A0A835LGD5</accession>
<evidence type="ECO:0000313" key="3">
    <source>
        <dbReference type="EMBL" id="KAF9594548.1"/>
    </source>
</evidence>
<keyword evidence="4" id="KW-1185">Reference proteome</keyword>
<proteinExistence type="predicted"/>
<feature type="region of interest" description="Disordered" evidence="2">
    <location>
        <begin position="1"/>
        <end position="24"/>
    </location>
</feature>
<feature type="coiled-coil region" evidence="1">
    <location>
        <begin position="73"/>
        <end position="166"/>
    </location>
</feature>
<dbReference type="AlphaFoldDB" id="A0A835LGD5"/>
<dbReference type="PANTHER" id="PTHR36790">
    <property type="entry name" value="MYELIN TRANSCRIPTION FACTOR"/>
    <property type="match status" value="1"/>
</dbReference>
<protein>
    <submittedName>
        <fullName evidence="3">Uncharacterized protein</fullName>
    </submittedName>
</protein>
<sequence>MSPTQKHQSQPTRKPLQPKNFNTTENVVKKKKLNDQEHWFEISLDGNVNKENNPVSPEVKKIEPFDSSLAEELNVIRKRIERLRVEKDKTEKLLREKDLLLEMEMKEIQKRGNVQNEVEMEIEKLKRLKELESYCRRTAPIKSLREREEEKKIKEAELLKKKLEEDQIVAGTSESAN</sequence>
<name>A0A835LGD5_9MAGN</name>
<dbReference type="OrthoDB" id="982181at2759"/>
<comment type="caution">
    <text evidence="3">The sequence shown here is derived from an EMBL/GenBank/DDBJ whole genome shotgun (WGS) entry which is preliminary data.</text>
</comment>
<organism evidence="3 4">
    <name type="scientific">Coptis chinensis</name>
    <dbReference type="NCBI Taxonomy" id="261450"/>
    <lineage>
        <taxon>Eukaryota</taxon>
        <taxon>Viridiplantae</taxon>
        <taxon>Streptophyta</taxon>
        <taxon>Embryophyta</taxon>
        <taxon>Tracheophyta</taxon>
        <taxon>Spermatophyta</taxon>
        <taxon>Magnoliopsida</taxon>
        <taxon>Ranunculales</taxon>
        <taxon>Ranunculaceae</taxon>
        <taxon>Coptidoideae</taxon>
        <taxon>Coptis</taxon>
    </lineage>
</organism>
<keyword evidence="1" id="KW-0175">Coiled coil</keyword>
<evidence type="ECO:0000256" key="1">
    <source>
        <dbReference type="SAM" id="Coils"/>
    </source>
</evidence>
<feature type="compositionally biased region" description="Polar residues" evidence="2">
    <location>
        <begin position="1"/>
        <end position="12"/>
    </location>
</feature>
<evidence type="ECO:0000256" key="2">
    <source>
        <dbReference type="SAM" id="MobiDB-lite"/>
    </source>
</evidence>
<dbReference type="Proteomes" id="UP000631114">
    <property type="component" value="Unassembled WGS sequence"/>
</dbReference>